<dbReference type="CDD" id="cd05403">
    <property type="entry name" value="NT_KNTase_like"/>
    <property type="match status" value="1"/>
</dbReference>
<feature type="domain" description="Polymerase nucleotidyl transferase" evidence="1">
    <location>
        <begin position="5"/>
        <end position="72"/>
    </location>
</feature>
<name>X1S717_9ZZZZ</name>
<accession>X1S717</accession>
<comment type="caution">
    <text evidence="2">The sequence shown here is derived from an EMBL/GenBank/DDBJ whole genome shotgun (WGS) entry which is preliminary data.</text>
</comment>
<sequence>RGLHITKIILFGSYAQGQDTGESDIDIVIVSKDFQDRDIFERARLTKDAEIMTIRKYMIPLDIITLTPDELEDENSLIACYAKEGEVVYAAT</sequence>
<dbReference type="PANTHER" id="PTHR43449:SF1">
    <property type="entry name" value="POLYMERASE BETA NUCLEOTIDYLTRANSFERASE DOMAIN-CONTAINING PROTEIN"/>
    <property type="match status" value="1"/>
</dbReference>
<dbReference type="AlphaFoldDB" id="X1S717"/>
<evidence type="ECO:0000259" key="1">
    <source>
        <dbReference type="Pfam" id="PF01909"/>
    </source>
</evidence>
<evidence type="ECO:0000313" key="2">
    <source>
        <dbReference type="EMBL" id="GAI88837.1"/>
    </source>
</evidence>
<dbReference type="GO" id="GO:0016779">
    <property type="term" value="F:nucleotidyltransferase activity"/>
    <property type="evidence" value="ECO:0007669"/>
    <property type="project" value="InterPro"/>
</dbReference>
<gene>
    <name evidence="2" type="ORF">S12H4_34080</name>
</gene>
<organism evidence="2">
    <name type="scientific">marine sediment metagenome</name>
    <dbReference type="NCBI Taxonomy" id="412755"/>
    <lineage>
        <taxon>unclassified sequences</taxon>
        <taxon>metagenomes</taxon>
        <taxon>ecological metagenomes</taxon>
    </lineage>
</organism>
<dbReference type="SUPFAM" id="SSF81301">
    <property type="entry name" value="Nucleotidyltransferase"/>
    <property type="match status" value="1"/>
</dbReference>
<proteinExistence type="predicted"/>
<dbReference type="Pfam" id="PF01909">
    <property type="entry name" value="NTP_transf_2"/>
    <property type="match status" value="1"/>
</dbReference>
<dbReference type="EMBL" id="BARW01020136">
    <property type="protein sequence ID" value="GAI88837.1"/>
    <property type="molecule type" value="Genomic_DNA"/>
</dbReference>
<reference evidence="2" key="1">
    <citation type="journal article" date="2014" name="Front. Microbiol.">
        <title>High frequency of phylogenetically diverse reductive dehalogenase-homologous genes in deep subseafloor sedimentary metagenomes.</title>
        <authorList>
            <person name="Kawai M."/>
            <person name="Futagami T."/>
            <person name="Toyoda A."/>
            <person name="Takaki Y."/>
            <person name="Nishi S."/>
            <person name="Hori S."/>
            <person name="Arai W."/>
            <person name="Tsubouchi T."/>
            <person name="Morono Y."/>
            <person name="Uchiyama I."/>
            <person name="Ito T."/>
            <person name="Fujiyama A."/>
            <person name="Inagaki F."/>
            <person name="Takami H."/>
        </authorList>
    </citation>
    <scope>NUCLEOTIDE SEQUENCE</scope>
    <source>
        <strain evidence="2">Expedition CK06-06</strain>
    </source>
</reference>
<feature type="non-terminal residue" evidence="2">
    <location>
        <position position="1"/>
    </location>
</feature>
<dbReference type="PANTHER" id="PTHR43449">
    <property type="entry name" value="NUCLEOTIDYLTRANSFERASE"/>
    <property type="match status" value="1"/>
</dbReference>
<protein>
    <recommendedName>
        <fullName evidence="1">Polymerase nucleotidyl transferase domain-containing protein</fullName>
    </recommendedName>
</protein>
<dbReference type="InterPro" id="IPR043519">
    <property type="entry name" value="NT_sf"/>
</dbReference>
<dbReference type="Gene3D" id="3.30.460.10">
    <property type="entry name" value="Beta Polymerase, domain 2"/>
    <property type="match status" value="1"/>
</dbReference>
<dbReference type="InterPro" id="IPR002934">
    <property type="entry name" value="Polymerase_NTP_transf_dom"/>
</dbReference>